<dbReference type="CDD" id="cd20958">
    <property type="entry name" value="IgI_5_Dscam"/>
    <property type="match status" value="1"/>
</dbReference>
<feature type="domain" description="Ig-like" evidence="13">
    <location>
        <begin position="805"/>
        <end position="897"/>
    </location>
</feature>
<proteinExistence type="predicted"/>
<dbReference type="Proteomes" id="UP000019118">
    <property type="component" value="Unassembled WGS sequence"/>
</dbReference>
<dbReference type="FunFam" id="2.60.40.10:FF:000410">
    <property type="entry name" value="Down syndrome cell adhesion molecule, isoform H"/>
    <property type="match status" value="1"/>
</dbReference>
<dbReference type="GO" id="GO:0005886">
    <property type="term" value="C:plasma membrane"/>
    <property type="evidence" value="ECO:0007669"/>
    <property type="project" value="TreeGrafter"/>
</dbReference>
<feature type="domain" description="Ig-like" evidence="13">
    <location>
        <begin position="1312"/>
        <end position="1402"/>
    </location>
</feature>
<dbReference type="FunFam" id="2.60.40.10:FF:000302">
    <property type="entry name" value="Down syndrome cell adhesion molecule, isoform D"/>
    <property type="match status" value="1"/>
</dbReference>
<evidence type="ECO:0000256" key="1">
    <source>
        <dbReference type="ARBA" id="ARBA00004167"/>
    </source>
</evidence>
<dbReference type="Pfam" id="PF07679">
    <property type="entry name" value="I-set"/>
    <property type="match status" value="5"/>
</dbReference>
<evidence type="ECO:0000256" key="7">
    <source>
        <dbReference type="ARBA" id="ARBA00023136"/>
    </source>
</evidence>
<evidence type="ECO:0000256" key="8">
    <source>
        <dbReference type="ARBA" id="ARBA00023157"/>
    </source>
</evidence>
<reference evidence="15" key="2">
    <citation type="submission" date="2024-08" db="UniProtKB">
        <authorList>
            <consortium name="EnsemblMetazoa"/>
        </authorList>
    </citation>
    <scope>IDENTIFICATION</scope>
</reference>
<dbReference type="Pfam" id="PF12355">
    <property type="entry name" value="Dscam_C"/>
    <property type="match status" value="1"/>
</dbReference>
<dbReference type="PANTHER" id="PTHR10075:SF100">
    <property type="entry name" value="FASCICLIN-2"/>
    <property type="match status" value="1"/>
</dbReference>
<dbReference type="InterPro" id="IPR036179">
    <property type="entry name" value="Ig-like_dom_sf"/>
</dbReference>
<feature type="domain" description="Ig-like" evidence="13">
    <location>
        <begin position="519"/>
        <end position="603"/>
    </location>
</feature>
<dbReference type="SUPFAM" id="SSF49265">
    <property type="entry name" value="Fibronectin type III"/>
    <property type="match status" value="3"/>
</dbReference>
<feature type="signal peptide" evidence="12">
    <location>
        <begin position="1"/>
        <end position="17"/>
    </location>
</feature>
<dbReference type="GO" id="GO:0007156">
    <property type="term" value="P:homophilic cell adhesion via plasma membrane adhesion molecules"/>
    <property type="evidence" value="ECO:0007669"/>
    <property type="project" value="TreeGrafter"/>
</dbReference>
<dbReference type="SUPFAM" id="SSF48726">
    <property type="entry name" value="Immunoglobulin"/>
    <property type="match status" value="9"/>
</dbReference>
<name>A0AAR5PMA3_DENPD</name>
<dbReference type="CDD" id="cd00063">
    <property type="entry name" value="FN3"/>
    <property type="match status" value="6"/>
</dbReference>
<dbReference type="CDD" id="cd00096">
    <property type="entry name" value="Ig"/>
    <property type="match status" value="1"/>
</dbReference>
<feature type="domain" description="Ig-like" evidence="13">
    <location>
        <begin position="334"/>
        <end position="413"/>
    </location>
</feature>
<evidence type="ECO:0008006" key="17">
    <source>
        <dbReference type="Google" id="ProtNLM"/>
    </source>
</evidence>
<dbReference type="EnsemblMetazoa" id="XM_019906600.1">
    <property type="protein sequence ID" value="XP_019762159.1"/>
    <property type="gene ID" value="LOC109539060"/>
</dbReference>
<feature type="domain" description="Fibronectin type-III" evidence="14">
    <location>
        <begin position="906"/>
        <end position="1001"/>
    </location>
</feature>
<dbReference type="GO" id="GO:0030424">
    <property type="term" value="C:axon"/>
    <property type="evidence" value="ECO:0007669"/>
    <property type="project" value="TreeGrafter"/>
</dbReference>
<feature type="transmembrane region" description="Helical" evidence="11">
    <location>
        <begin position="1621"/>
        <end position="1644"/>
    </location>
</feature>
<dbReference type="FunFam" id="2.60.40.10:FF:000394">
    <property type="entry name" value="Down syndrome cell adhesion molecule, isoform J"/>
    <property type="match status" value="1"/>
</dbReference>
<feature type="region of interest" description="Disordered" evidence="10">
    <location>
        <begin position="1802"/>
        <end position="1821"/>
    </location>
</feature>
<evidence type="ECO:0000256" key="12">
    <source>
        <dbReference type="SAM" id="SignalP"/>
    </source>
</evidence>
<dbReference type="Pfam" id="PF00041">
    <property type="entry name" value="fn3"/>
    <property type="match status" value="5"/>
</dbReference>
<evidence type="ECO:0000256" key="10">
    <source>
        <dbReference type="SAM" id="MobiDB-lite"/>
    </source>
</evidence>
<dbReference type="FunFam" id="2.60.40.10:FF:000308">
    <property type="entry name" value="Down syndrome cell adhesion molecule, isoform D"/>
    <property type="match status" value="1"/>
</dbReference>
<dbReference type="InterPro" id="IPR056754">
    <property type="entry name" value="DSCAM/DSCAML_C"/>
</dbReference>
<feature type="chain" id="PRO_5043848902" description="Down syndrome cell adhesion molecule-like protein Dscam2" evidence="12">
    <location>
        <begin position="18"/>
        <end position="1979"/>
    </location>
</feature>
<evidence type="ECO:0000256" key="3">
    <source>
        <dbReference type="ARBA" id="ARBA00022729"/>
    </source>
</evidence>
<dbReference type="FunFam" id="2.60.40.10:FF:000230">
    <property type="entry name" value="Down syndrome cell adhesion molecule, isoform D"/>
    <property type="match status" value="1"/>
</dbReference>
<comment type="subcellular location">
    <subcellularLocation>
        <location evidence="1">Membrane</location>
        <topology evidence="1">Single-pass membrane protein</topology>
    </subcellularLocation>
</comment>
<dbReference type="FunFam" id="2.60.40.10:FF:000017">
    <property type="entry name" value="Down syndrome cell adhesion molecule b"/>
    <property type="match status" value="2"/>
</dbReference>
<keyword evidence="6 11" id="KW-1133">Transmembrane helix</keyword>
<evidence type="ECO:0000256" key="11">
    <source>
        <dbReference type="SAM" id="Phobius"/>
    </source>
</evidence>
<dbReference type="FunFam" id="2.60.40.10:FF:000719">
    <property type="entry name" value="nephrin isoform X1"/>
    <property type="match status" value="1"/>
</dbReference>
<dbReference type="FunFam" id="2.60.40.10:FF:000310">
    <property type="entry name" value="Down syndrome cell adhesion molecule, isoform D"/>
    <property type="match status" value="1"/>
</dbReference>
<feature type="compositionally biased region" description="Polar residues" evidence="10">
    <location>
        <begin position="1802"/>
        <end position="1813"/>
    </location>
</feature>
<dbReference type="InterPro" id="IPR003598">
    <property type="entry name" value="Ig_sub2"/>
</dbReference>
<feature type="compositionally biased region" description="Basic and acidic residues" evidence="10">
    <location>
        <begin position="1899"/>
        <end position="1923"/>
    </location>
</feature>
<keyword evidence="8" id="KW-1015">Disulfide bond</keyword>
<sequence length="1979" mass="218615">MLLGVLLVAFAVFSVRAEDDTAGPVFLKEPPNRVDFSNTTGAVVECSASGNPPPDIIWVRSDGSAVGDVPGLRQVLANGNLVFPPFRAEDYRQEVHAQVYACLAKNSVGSINSRDVNVRAVVKQFYETRVTDEFVLKGNTGILKCIVPSFVTDFVQVEAWVADDDSATYLYNPKEKSNKMDSKYLVLPSGELHIRDVGPEDGYKSYQCRTKHRLTGETRLSATKGRLVITEPIGTVIPKLTSGDASRDLMSGKNSVLTMQCPMQAFPVPKFRWYKFIEGTSRKQAVTLNDRVKQVAGTLIIREAKVEDSGKYLCVVNNSVGGESVETVLTVTAPLKASIEPKVQTVDFGRPAVFTCKFEGNPIKTVSWLKDGSKMEHTDAVLRIDAVRKEDKGMYQCFIRNDQESAEATGELKLGGRFEPPQIRHAFNEETVQPGNSVFLKCIASGNPTPEITWELYGRRLSNNDRFQIGQYVTVNGDIVSHLNITGIHTNDGGLYRCNANSKVGSADHSARINVYGLPFVRSMEKQAIVAGGTLIVHCPFAGHPVDTVVWERDGRLLPINRKQKVFPNGTLIIENVERASDQATYVCVAKNSQGYSARGSLDVQIMVIPQVLPLDFGEESVNSGESASLSCSVVKGDLPIKISWFHNNENIESGNDGIVISRVSKKLSTLSIDNVYEGHSGTYQCVAGNVAGNASFSAELHVNVPPRWILEPTDKAFAQGSDAAVECKADGFPKPVVTWKRATGVSPGDYKDFKPNNPDVRVEDGTLMINNIQKTNEGYYLCEAVNGIGSGLSAVVLISVQAPPHFEVKFRNQTSRRGDPAVLQCEAKGEKPIGILWNINNKRLEPKGDNRYTIREEILPNGVLSDLSIKRTERSDSAIFTCVATNAFGSDDTNINMIVQEVPEVPYGLKVLDKSGKTVQLSWVSPYDGNSPIKKYIIEYKPSKSNWEKSSERVLIPGDQTEAGIFTLRPATTYHIRIVAENEIGSSDPSDTVTIITAEEVPGGPPTDIRVEAEDQHTLIVYWKPPVRDHWNGDIQGYYVGYKLANTDKPYLFETVEFLREEERKEHHLKITSLKTYTQYSVVVQAFNKIGAGPTSEEYKANTAEGVPEQPPDKATCTTLTAQTIRVSWVSPPLTSANGVIKGYKVIYGPSDSWFDEKTKDTKITASSETILHGLKKYTNYSMEVLTYTSGGDGVRTSPIACQTEQDVPESPTAVKALVMSSDAILVSWKPPTEPNGIVEYYMVYYKVAGDNDEKPKSQKIVPNIRNQNLSFQAKGLDSNLKYEFWVTAATTIGEGQPSKKVNVSPSNSVPAKTASFDDRFTTTYKEDVTLPCLAVGVPPPQITWSIKGVKFNANTNDRVRQQPDGSLFIRDVTRTDAGEYSCKVENDYGQDSVTHQLIVNAPPRAPQISLMSTTTNSLSIKIKPHESDGEQVHGYTIHYKPEFGEWENVQVGPATDKYTLEKLLCGTRYQLYVTAYNSIGTGDPSDNLNPKTKGEKPIIPSADKFIEVNSNSITLHLSAWSDGGCPMLYFVIEHKKKISSEWIQVSNNVKPGQNFILLDLDPAVWYHLRVTAHNNAGFNVAEYEFATLTVTGGTIAPARDMPGMRMLFPWIPDWVEWNIAVPVAATVVVVVVGIVVICVALSRKAHGPLQTRLRSDCMYDVVYNQSCNAASTIDKRRPDLRDELGYIAPPNRKLPPVPGSNYNTCDRIKRGTALRAHYRSHSTWDPRQRHLYEELRSRRGSNETVHTHRGMDDEICPYATFHLLGFREEMDPTKAMQFQTFPHPHAGTMGPSGINTPHQIHSRNGSQSMPRQGNRRYDRVGSQVKFTGNGSIYSPGPEYDDPANCAPEDEQYGSQYGGYGAPYDQYGSRGSIGRRSLGSLRIPPTSSSPEPPPPPPRNHDPSFNDSKDSNEISEAECDRDQLINSRTYGEDDQVMRGNAKDGMTHEEMRKLIERKLNETGQTTAANGGLTAYDTMAV</sequence>
<dbReference type="FunFam" id="2.60.40.10:FF:000498">
    <property type="entry name" value="Down syndrome cell adhesion molecule, isoform J"/>
    <property type="match status" value="1"/>
</dbReference>
<dbReference type="PANTHER" id="PTHR10075">
    <property type="entry name" value="BASIGIN RELATED"/>
    <property type="match status" value="1"/>
</dbReference>
<feature type="domain" description="Fibronectin type-III" evidence="14">
    <location>
        <begin position="1006"/>
        <end position="1107"/>
    </location>
</feature>
<evidence type="ECO:0000259" key="14">
    <source>
        <dbReference type="PROSITE" id="PS50853"/>
    </source>
</evidence>
<dbReference type="Pfam" id="PF25059">
    <property type="entry name" value="FN3_DSCAM-DSCAML_C"/>
    <property type="match status" value="1"/>
</dbReference>
<keyword evidence="7 11" id="KW-0472">Membrane</keyword>
<evidence type="ECO:0000256" key="5">
    <source>
        <dbReference type="ARBA" id="ARBA00022889"/>
    </source>
</evidence>
<dbReference type="InterPro" id="IPR021012">
    <property type="entry name" value="Dscam1_C"/>
</dbReference>
<feature type="domain" description="Ig-like" evidence="13">
    <location>
        <begin position="421"/>
        <end position="514"/>
    </location>
</feature>
<keyword evidence="4" id="KW-0677">Repeat</keyword>
<organism evidence="15 16">
    <name type="scientific">Dendroctonus ponderosae</name>
    <name type="common">Mountain pine beetle</name>
    <dbReference type="NCBI Taxonomy" id="77166"/>
    <lineage>
        <taxon>Eukaryota</taxon>
        <taxon>Metazoa</taxon>
        <taxon>Ecdysozoa</taxon>
        <taxon>Arthropoda</taxon>
        <taxon>Hexapoda</taxon>
        <taxon>Insecta</taxon>
        <taxon>Pterygota</taxon>
        <taxon>Neoptera</taxon>
        <taxon>Endopterygota</taxon>
        <taxon>Coleoptera</taxon>
        <taxon>Polyphaga</taxon>
        <taxon>Cucujiformia</taxon>
        <taxon>Curculionidae</taxon>
        <taxon>Scolytinae</taxon>
        <taxon>Dendroctonus</taxon>
    </lineage>
</organism>
<dbReference type="CDD" id="cd20956">
    <property type="entry name" value="IgI_4_Dscam"/>
    <property type="match status" value="1"/>
</dbReference>
<dbReference type="InterPro" id="IPR003961">
    <property type="entry name" value="FN3_dom"/>
</dbReference>
<feature type="domain" description="Fibronectin type-III" evidence="14">
    <location>
        <begin position="1501"/>
        <end position="1596"/>
    </location>
</feature>
<dbReference type="InterPro" id="IPR013098">
    <property type="entry name" value="Ig_I-set"/>
</dbReference>
<accession>A0AAR5PMA3</accession>
<dbReference type="GO" id="GO:0042802">
    <property type="term" value="F:identical protein binding"/>
    <property type="evidence" value="ECO:0007669"/>
    <property type="project" value="UniProtKB-ARBA"/>
</dbReference>
<evidence type="ECO:0000313" key="15">
    <source>
        <dbReference type="EnsemblMetazoa" id="XP_019762159.1"/>
    </source>
</evidence>
<dbReference type="GO" id="GO:0007411">
    <property type="term" value="P:axon guidance"/>
    <property type="evidence" value="ECO:0007669"/>
    <property type="project" value="TreeGrafter"/>
</dbReference>
<dbReference type="InterPro" id="IPR036116">
    <property type="entry name" value="FN3_sf"/>
</dbReference>
<feature type="domain" description="Ig-like" evidence="13">
    <location>
        <begin position="707"/>
        <end position="800"/>
    </location>
</feature>
<feature type="domain" description="Ig-like" evidence="13">
    <location>
        <begin position="610"/>
        <end position="704"/>
    </location>
</feature>
<evidence type="ECO:0000259" key="13">
    <source>
        <dbReference type="PROSITE" id="PS50835"/>
    </source>
</evidence>
<dbReference type="FunFam" id="2.60.40.10:FF:000324">
    <property type="entry name" value="Down syndrome cell adhesion molecule, isoform D"/>
    <property type="match status" value="1"/>
</dbReference>
<feature type="domain" description="Fibronectin type-III" evidence="14">
    <location>
        <begin position="1404"/>
        <end position="1497"/>
    </location>
</feature>
<keyword evidence="9" id="KW-0393">Immunoglobulin domain</keyword>
<feature type="domain" description="Ig-like" evidence="13">
    <location>
        <begin position="24"/>
        <end position="117"/>
    </location>
</feature>
<feature type="domain" description="Fibronectin type-III" evidence="14">
    <location>
        <begin position="1112"/>
        <end position="1208"/>
    </location>
</feature>
<reference evidence="16" key="1">
    <citation type="journal article" date="2013" name="Genome Biol.">
        <title>Draft genome of the mountain pine beetle, Dendroctonus ponderosae Hopkins, a major forest pest.</title>
        <authorList>
            <person name="Keeling C.I."/>
            <person name="Yuen M.M."/>
            <person name="Liao N.Y."/>
            <person name="Docking T.R."/>
            <person name="Chan S.K."/>
            <person name="Taylor G.A."/>
            <person name="Palmquist D.L."/>
            <person name="Jackman S.D."/>
            <person name="Nguyen A."/>
            <person name="Li M."/>
            <person name="Henderson H."/>
            <person name="Janes J.K."/>
            <person name="Zhao Y."/>
            <person name="Pandoh P."/>
            <person name="Moore R."/>
            <person name="Sperling F.A."/>
            <person name="Huber D.P."/>
            <person name="Birol I."/>
            <person name="Jones S.J."/>
            <person name="Bohlmann J."/>
        </authorList>
    </citation>
    <scope>NUCLEOTIDE SEQUENCE</scope>
</reference>
<feature type="compositionally biased region" description="Low complexity" evidence="10">
    <location>
        <begin position="1869"/>
        <end position="1890"/>
    </location>
</feature>
<dbReference type="GO" id="GO:0070593">
    <property type="term" value="P:dendrite self-avoidance"/>
    <property type="evidence" value="ECO:0007669"/>
    <property type="project" value="TreeGrafter"/>
</dbReference>
<feature type="domain" description="Ig-like" evidence="13">
    <location>
        <begin position="238"/>
        <end position="330"/>
    </location>
</feature>
<keyword evidence="2 11" id="KW-0812">Transmembrane</keyword>
<dbReference type="SMART" id="SM00060">
    <property type="entry name" value="FN3"/>
    <property type="match status" value="6"/>
</dbReference>
<keyword evidence="16" id="KW-1185">Reference proteome</keyword>
<dbReference type="GO" id="GO:0098632">
    <property type="term" value="F:cell-cell adhesion mediator activity"/>
    <property type="evidence" value="ECO:0007669"/>
    <property type="project" value="TreeGrafter"/>
</dbReference>
<dbReference type="SMART" id="SM00408">
    <property type="entry name" value="IGc2"/>
    <property type="match status" value="9"/>
</dbReference>
<dbReference type="FunFam" id="2.60.40.10:FF:000093">
    <property type="entry name" value="Down syndrome cell adhesion molecule, isoform B"/>
    <property type="match status" value="1"/>
</dbReference>
<dbReference type="InterPro" id="IPR003599">
    <property type="entry name" value="Ig_sub"/>
</dbReference>
<evidence type="ECO:0000256" key="9">
    <source>
        <dbReference type="ARBA" id="ARBA00023319"/>
    </source>
</evidence>
<dbReference type="SMART" id="SM00409">
    <property type="entry name" value="IG"/>
    <property type="match status" value="10"/>
</dbReference>
<dbReference type="InterPro" id="IPR013783">
    <property type="entry name" value="Ig-like_fold"/>
</dbReference>
<evidence type="ECO:0000256" key="2">
    <source>
        <dbReference type="ARBA" id="ARBA00022692"/>
    </source>
</evidence>
<evidence type="ECO:0000256" key="4">
    <source>
        <dbReference type="ARBA" id="ARBA00022737"/>
    </source>
</evidence>
<dbReference type="FunFam" id="2.60.40.10:FF:000311">
    <property type="entry name" value="Down syndrome cell adhesion molecule, isoform D"/>
    <property type="match status" value="1"/>
</dbReference>
<dbReference type="PROSITE" id="PS50853">
    <property type="entry name" value="FN3"/>
    <property type="match status" value="6"/>
</dbReference>
<keyword evidence="5" id="KW-0130">Cell adhesion</keyword>
<dbReference type="PROSITE" id="PS50835">
    <property type="entry name" value="IG_LIKE"/>
    <property type="match status" value="9"/>
</dbReference>
<feature type="domain" description="Fibronectin type-III" evidence="14">
    <location>
        <begin position="1212"/>
        <end position="1310"/>
    </location>
</feature>
<feature type="region of interest" description="Disordered" evidence="10">
    <location>
        <begin position="1828"/>
        <end position="1946"/>
    </location>
</feature>
<dbReference type="InterPro" id="IPR007110">
    <property type="entry name" value="Ig-like_dom"/>
</dbReference>
<keyword evidence="3 12" id="KW-0732">Signal</keyword>
<dbReference type="Pfam" id="PF13927">
    <property type="entry name" value="Ig_3"/>
    <property type="match status" value="3"/>
</dbReference>
<evidence type="ECO:0000256" key="6">
    <source>
        <dbReference type="ARBA" id="ARBA00022989"/>
    </source>
</evidence>
<dbReference type="Gene3D" id="2.60.40.10">
    <property type="entry name" value="Immunoglobulins"/>
    <property type="match status" value="16"/>
</dbReference>
<protein>
    <recommendedName>
        <fullName evidence="17">Down syndrome cell adhesion molecule-like protein Dscam2</fullName>
    </recommendedName>
</protein>
<evidence type="ECO:0000313" key="16">
    <source>
        <dbReference type="Proteomes" id="UP000019118"/>
    </source>
</evidence>